<evidence type="ECO:0000256" key="5">
    <source>
        <dbReference type="ARBA" id="ARBA00023157"/>
    </source>
</evidence>
<name>A0A2J4ZXX9_9ENTR</name>
<dbReference type="Proteomes" id="UP000234661">
    <property type="component" value="Unassembled WGS sequence"/>
</dbReference>
<evidence type="ECO:0000313" key="9">
    <source>
        <dbReference type="EMBL" id="PLM67867.1"/>
    </source>
</evidence>
<dbReference type="InterPro" id="IPR036194">
    <property type="entry name" value="FlhD_sf"/>
</dbReference>
<evidence type="ECO:0000256" key="2">
    <source>
        <dbReference type="ARBA" id="ARBA00022795"/>
    </source>
</evidence>
<keyword evidence="1" id="KW-0963">Cytoplasm</keyword>
<dbReference type="Pfam" id="PF05247">
    <property type="entry name" value="FlhD"/>
    <property type="match status" value="1"/>
</dbReference>
<reference evidence="9 10" key="2">
    <citation type="submission" date="2018-01" db="EMBL/GenBank/DDBJ databases">
        <title>Genomic study of Klebsiella pneumoniae.</title>
        <authorList>
            <person name="Yang Y."/>
            <person name="Bicalho R."/>
        </authorList>
    </citation>
    <scope>NUCLEOTIDE SEQUENCE [LARGE SCALE GENOMIC DNA]</scope>
    <source>
        <strain evidence="9 10">A2</strain>
    </source>
</reference>
<reference evidence="9 10" key="1">
    <citation type="submission" date="2017-11" db="EMBL/GenBank/DDBJ databases">
        <authorList>
            <person name="Han C.G."/>
        </authorList>
    </citation>
    <scope>NUCLEOTIDE SEQUENCE [LARGE SCALE GENOMIC DNA]</scope>
    <source>
        <strain evidence="9 10">A2</strain>
    </source>
</reference>
<keyword evidence="5" id="KW-1015">Disulfide bond</keyword>
<dbReference type="AlphaFoldDB" id="A0A2J4ZXX9"/>
<keyword evidence="6" id="KW-0010">Activator</keyword>
<comment type="function">
    <text evidence="8">Functions in complex with FlhC as a master transcriptional regulator that regulates transcription of several flagellar and non-flagellar operons by binding to their promoter region. Activates expression of class 2 flagellar genes, including fliA, which is a flagellum-specific sigma factor that turns on the class 3 genes. Also regulates genes whose products function in a variety of physiological pathways.</text>
</comment>
<protein>
    <submittedName>
        <fullName evidence="9">Transcriptional regulator</fullName>
    </submittedName>
</protein>
<keyword evidence="2" id="KW-1005">Bacterial flagellum biogenesis</keyword>
<dbReference type="GO" id="GO:0044780">
    <property type="term" value="P:bacterial-type flagellum assembly"/>
    <property type="evidence" value="ECO:0007669"/>
    <property type="project" value="InterPro"/>
</dbReference>
<keyword evidence="3" id="KW-0805">Transcription regulation</keyword>
<dbReference type="SUPFAM" id="SSF63592">
    <property type="entry name" value="Flagellar transcriptional activator FlhD"/>
    <property type="match status" value="1"/>
</dbReference>
<sequence>MNGEQVTTNQQDFYQLNLAYLHAARELARIDPQEAVLRFGLTRDVVDALINAGVDDLQRVATSSFMLFQPRGNQNQLIEMVKSKGTGIPRIAYLLSTLNNKGNA</sequence>
<accession>A0A2J4ZXX9</accession>
<dbReference type="EMBL" id="PIET01000062">
    <property type="protein sequence ID" value="PLM67867.1"/>
    <property type="molecule type" value="Genomic_DNA"/>
</dbReference>
<dbReference type="InterPro" id="IPR023559">
    <property type="entry name" value="Flagellar_FlhD"/>
</dbReference>
<evidence type="ECO:0000256" key="1">
    <source>
        <dbReference type="ARBA" id="ARBA00022490"/>
    </source>
</evidence>
<organism evidence="9 10">
    <name type="scientific">Klebsiella michiganensis</name>
    <dbReference type="NCBI Taxonomy" id="1134687"/>
    <lineage>
        <taxon>Bacteria</taxon>
        <taxon>Pseudomonadati</taxon>
        <taxon>Pseudomonadota</taxon>
        <taxon>Gammaproteobacteria</taxon>
        <taxon>Enterobacterales</taxon>
        <taxon>Enterobacteriaceae</taxon>
        <taxon>Klebsiella/Raoultella group</taxon>
        <taxon>Klebsiella</taxon>
    </lineage>
</organism>
<evidence type="ECO:0000256" key="7">
    <source>
        <dbReference type="ARBA" id="ARBA00023163"/>
    </source>
</evidence>
<keyword evidence="4" id="KW-0238">DNA-binding</keyword>
<comment type="caution">
    <text evidence="9">The sequence shown here is derived from an EMBL/GenBank/DDBJ whole genome shotgun (WGS) entry which is preliminary data.</text>
</comment>
<dbReference type="Gene3D" id="1.10.4000.10">
    <property type="entry name" value="Flagellar transcriptional activator FlhD"/>
    <property type="match status" value="1"/>
</dbReference>
<dbReference type="GO" id="GO:0045893">
    <property type="term" value="P:positive regulation of DNA-templated transcription"/>
    <property type="evidence" value="ECO:0007669"/>
    <property type="project" value="InterPro"/>
</dbReference>
<evidence type="ECO:0000256" key="6">
    <source>
        <dbReference type="ARBA" id="ARBA00023159"/>
    </source>
</evidence>
<dbReference type="GO" id="GO:0003677">
    <property type="term" value="F:DNA binding"/>
    <property type="evidence" value="ECO:0007669"/>
    <property type="project" value="UniProtKB-KW"/>
</dbReference>
<keyword evidence="7" id="KW-0804">Transcription</keyword>
<evidence type="ECO:0000256" key="3">
    <source>
        <dbReference type="ARBA" id="ARBA00023015"/>
    </source>
</evidence>
<evidence type="ECO:0000313" key="10">
    <source>
        <dbReference type="Proteomes" id="UP000234661"/>
    </source>
</evidence>
<proteinExistence type="predicted"/>
<evidence type="ECO:0000256" key="4">
    <source>
        <dbReference type="ARBA" id="ARBA00023125"/>
    </source>
</evidence>
<gene>
    <name evidence="9" type="ORF">CWM85_04740</name>
</gene>
<evidence type="ECO:0000256" key="8">
    <source>
        <dbReference type="ARBA" id="ARBA00025431"/>
    </source>
</evidence>